<evidence type="ECO:0000256" key="2">
    <source>
        <dbReference type="ARBA" id="ARBA00007543"/>
    </source>
</evidence>
<dbReference type="GO" id="GO:0070069">
    <property type="term" value="C:cytochrome complex"/>
    <property type="evidence" value="ECO:0007669"/>
    <property type="project" value="TreeGrafter"/>
</dbReference>
<keyword evidence="14" id="KW-1185">Reference proteome</keyword>
<dbReference type="PANTHER" id="PTHR43141">
    <property type="entry name" value="CYTOCHROME BD2 SUBUNIT II"/>
    <property type="match status" value="1"/>
</dbReference>
<evidence type="ECO:0000256" key="4">
    <source>
        <dbReference type="ARBA" id="ARBA00022475"/>
    </source>
</evidence>
<evidence type="ECO:0000256" key="5">
    <source>
        <dbReference type="ARBA" id="ARBA00022617"/>
    </source>
</evidence>
<keyword evidence="11 12" id="KW-0472">Membrane</keyword>
<feature type="transmembrane region" description="Helical" evidence="12">
    <location>
        <begin position="291"/>
        <end position="314"/>
    </location>
</feature>
<dbReference type="RefSeq" id="WP_035888635.1">
    <property type="nucleotide sequence ID" value="NZ_JNCF01000015.1"/>
</dbReference>
<dbReference type="GO" id="GO:0019646">
    <property type="term" value="P:aerobic electron transport chain"/>
    <property type="evidence" value="ECO:0007669"/>
    <property type="project" value="TreeGrafter"/>
</dbReference>
<dbReference type="NCBIfam" id="TIGR00203">
    <property type="entry name" value="cydB"/>
    <property type="match status" value="1"/>
</dbReference>
<evidence type="ECO:0000256" key="3">
    <source>
        <dbReference type="ARBA" id="ARBA00022448"/>
    </source>
</evidence>
<name>A0A0A2SRX6_9GAMM</name>
<dbReference type="STRING" id="1498499.EP47_12005"/>
<keyword evidence="5" id="KW-0349">Heme</keyword>
<organism evidence="13 14">
    <name type="scientific">Legionella norrlandica</name>
    <dbReference type="NCBI Taxonomy" id="1498499"/>
    <lineage>
        <taxon>Bacteria</taxon>
        <taxon>Pseudomonadati</taxon>
        <taxon>Pseudomonadota</taxon>
        <taxon>Gammaproteobacteria</taxon>
        <taxon>Legionellales</taxon>
        <taxon>Legionellaceae</taxon>
        <taxon>Legionella</taxon>
    </lineage>
</organism>
<dbReference type="PIRSF" id="PIRSF000267">
    <property type="entry name" value="Cyt_oxidse_sub2"/>
    <property type="match status" value="1"/>
</dbReference>
<evidence type="ECO:0000256" key="8">
    <source>
        <dbReference type="ARBA" id="ARBA00022982"/>
    </source>
</evidence>
<comment type="similarity">
    <text evidence="2">Belongs to the cytochrome ubiquinol oxidase subunit 2 family.</text>
</comment>
<feature type="transmembrane region" description="Helical" evidence="12">
    <location>
        <begin position="122"/>
        <end position="149"/>
    </location>
</feature>
<keyword evidence="3" id="KW-0813">Transport</keyword>
<dbReference type="OrthoDB" id="9776710at2"/>
<dbReference type="PANTHER" id="PTHR43141:SF5">
    <property type="entry name" value="CYTOCHROME BD-I UBIQUINOL OXIDASE SUBUNIT 2"/>
    <property type="match status" value="1"/>
</dbReference>
<keyword evidence="4" id="KW-1003">Cell membrane</keyword>
<dbReference type="GO" id="GO:0016682">
    <property type="term" value="F:oxidoreductase activity, acting on diphenols and related substances as donors, oxygen as acceptor"/>
    <property type="evidence" value="ECO:0007669"/>
    <property type="project" value="TreeGrafter"/>
</dbReference>
<feature type="transmembrane region" description="Helical" evidence="12">
    <location>
        <begin position="209"/>
        <end position="227"/>
    </location>
</feature>
<dbReference type="GO" id="GO:0009055">
    <property type="term" value="F:electron transfer activity"/>
    <property type="evidence" value="ECO:0007669"/>
    <property type="project" value="TreeGrafter"/>
</dbReference>
<feature type="transmembrane region" description="Helical" evidence="12">
    <location>
        <begin position="169"/>
        <end position="189"/>
    </location>
</feature>
<dbReference type="Pfam" id="PF02322">
    <property type="entry name" value="Cyt_bd_oxida_II"/>
    <property type="match status" value="1"/>
</dbReference>
<evidence type="ECO:0000313" key="13">
    <source>
        <dbReference type="EMBL" id="KGP63507.1"/>
    </source>
</evidence>
<accession>A0A0A2SRX6</accession>
<reference evidence="13 14" key="1">
    <citation type="submission" date="2014-05" db="EMBL/GenBank/DDBJ databases">
        <authorList>
            <person name="Rizzardi K."/>
            <person name="Winiecka-Krusnell J."/>
            <person name="Ramliden M."/>
            <person name="Alm E."/>
            <person name="Andersson S."/>
            <person name="Byfors S."/>
        </authorList>
    </citation>
    <scope>NUCLEOTIDE SEQUENCE [LARGE SCALE GENOMIC DNA]</scope>
    <source>
        <strain evidence="13 14">LEGN</strain>
    </source>
</reference>
<feature type="transmembrane region" description="Helical" evidence="12">
    <location>
        <begin position="334"/>
        <end position="358"/>
    </location>
</feature>
<feature type="transmembrane region" description="Helical" evidence="12">
    <location>
        <begin position="58"/>
        <end position="76"/>
    </location>
</feature>
<evidence type="ECO:0000256" key="9">
    <source>
        <dbReference type="ARBA" id="ARBA00022989"/>
    </source>
</evidence>
<comment type="subcellular location">
    <subcellularLocation>
        <location evidence="1">Cell membrane</location>
        <topology evidence="1">Multi-pass membrane protein</topology>
    </subcellularLocation>
</comment>
<dbReference type="GO" id="GO:0046872">
    <property type="term" value="F:metal ion binding"/>
    <property type="evidence" value="ECO:0007669"/>
    <property type="project" value="UniProtKB-KW"/>
</dbReference>
<evidence type="ECO:0000256" key="1">
    <source>
        <dbReference type="ARBA" id="ARBA00004651"/>
    </source>
</evidence>
<dbReference type="InterPro" id="IPR003317">
    <property type="entry name" value="Cyt-d_oxidase_su2"/>
</dbReference>
<protein>
    <submittedName>
        <fullName evidence="13">Cytochrome d ubiquinol oxidase subunit 2</fullName>
    </submittedName>
</protein>
<keyword evidence="9 12" id="KW-1133">Transmembrane helix</keyword>
<gene>
    <name evidence="13" type="ORF">EP47_12005</name>
</gene>
<evidence type="ECO:0000313" key="14">
    <source>
        <dbReference type="Proteomes" id="UP000054422"/>
    </source>
</evidence>
<evidence type="ECO:0000256" key="7">
    <source>
        <dbReference type="ARBA" id="ARBA00022723"/>
    </source>
</evidence>
<sequence>MPLDYETLRVIWWLLIGILLIGFAIMDGFDLGVAMWLPWLSRTDVERRILINSIGPTWEGNQVWFILGGGAIFAAWPTLYALSFSGFYMAMLVVLLALILRPVGFKYRSKLDNPIWRSVWDWALFIGGFVPALIFGVAVGNVLQGVPFYFDENLRVFYTGGFWGLLNPFALGCGLLSVLMLAMHGAFFLQIKTVGNLQHRARMGARWSALLVILLFVGMGVWAYYGVDGYVLSGTVLHDGPSNPSYKDVIVQAGAWFNNYKEYPITMLVPVLSVLSAFLAIIFANKSVLAFLLSGVSVGTLIATVGVSMFPFILPSASNPKYSLIVWDSSSSQLTLFIMLIATVLLLPIVLIYTAWVYRVLRGKVTESSIKAEDSAY</sequence>
<keyword evidence="10" id="KW-0408">Iron</keyword>
<dbReference type="AlphaFoldDB" id="A0A0A2SRX6"/>
<evidence type="ECO:0000256" key="6">
    <source>
        <dbReference type="ARBA" id="ARBA00022692"/>
    </source>
</evidence>
<keyword evidence="6 12" id="KW-0812">Transmembrane</keyword>
<dbReference type="GO" id="GO:0005886">
    <property type="term" value="C:plasma membrane"/>
    <property type="evidence" value="ECO:0007669"/>
    <property type="project" value="UniProtKB-SubCell"/>
</dbReference>
<feature type="transmembrane region" description="Helical" evidence="12">
    <location>
        <begin position="12"/>
        <end position="37"/>
    </location>
</feature>
<keyword evidence="8" id="KW-0249">Electron transport</keyword>
<evidence type="ECO:0000256" key="12">
    <source>
        <dbReference type="SAM" id="Phobius"/>
    </source>
</evidence>
<comment type="caution">
    <text evidence="13">The sequence shown here is derived from an EMBL/GenBank/DDBJ whole genome shotgun (WGS) entry which is preliminary data.</text>
</comment>
<feature type="transmembrane region" description="Helical" evidence="12">
    <location>
        <begin position="82"/>
        <end position="101"/>
    </location>
</feature>
<dbReference type="EMBL" id="JNCF01000015">
    <property type="protein sequence ID" value="KGP63507.1"/>
    <property type="molecule type" value="Genomic_DNA"/>
</dbReference>
<evidence type="ECO:0000256" key="10">
    <source>
        <dbReference type="ARBA" id="ARBA00023004"/>
    </source>
</evidence>
<dbReference type="Proteomes" id="UP000054422">
    <property type="component" value="Unassembled WGS sequence"/>
</dbReference>
<keyword evidence="7" id="KW-0479">Metal-binding</keyword>
<proteinExistence type="inferred from homology"/>
<feature type="transmembrane region" description="Helical" evidence="12">
    <location>
        <begin position="265"/>
        <end position="284"/>
    </location>
</feature>
<evidence type="ECO:0000256" key="11">
    <source>
        <dbReference type="ARBA" id="ARBA00023136"/>
    </source>
</evidence>